<dbReference type="EC" id="2.7.7.65" evidence="1"/>
<dbReference type="PROSITE" id="PS51257">
    <property type="entry name" value="PROKAR_LIPOPROTEIN"/>
    <property type="match status" value="1"/>
</dbReference>
<name>A0A2Z6AUK7_9BACT</name>
<dbReference type="SUPFAM" id="SSF55073">
    <property type="entry name" value="Nucleotide cyclase"/>
    <property type="match status" value="1"/>
</dbReference>
<dbReference type="SMART" id="SM00267">
    <property type="entry name" value="GGDEF"/>
    <property type="match status" value="1"/>
</dbReference>
<evidence type="ECO:0000256" key="1">
    <source>
        <dbReference type="ARBA" id="ARBA00012528"/>
    </source>
</evidence>
<feature type="transmembrane region" description="Helical" evidence="4">
    <location>
        <begin position="169"/>
        <end position="187"/>
    </location>
</feature>
<feature type="region of interest" description="Disordered" evidence="3">
    <location>
        <begin position="351"/>
        <end position="371"/>
    </location>
</feature>
<dbReference type="CDD" id="cd01949">
    <property type="entry name" value="GGDEF"/>
    <property type="match status" value="1"/>
</dbReference>
<reference evidence="6 7" key="1">
    <citation type="journal article" date="2018" name="Sci. Adv.">
        <title>Multi-heme cytochromes provide a pathway for survival in energy-limited environments.</title>
        <authorList>
            <person name="Deng X."/>
            <person name="Dohmae N."/>
            <person name="Nealson K.H."/>
            <person name="Hashimoto K."/>
            <person name="Okamoto A."/>
        </authorList>
    </citation>
    <scope>NUCLEOTIDE SEQUENCE [LARGE SCALE GENOMIC DNA]</scope>
    <source>
        <strain evidence="6 7">IS5</strain>
    </source>
</reference>
<dbReference type="GO" id="GO:1902201">
    <property type="term" value="P:negative regulation of bacterial-type flagellum-dependent cell motility"/>
    <property type="evidence" value="ECO:0007669"/>
    <property type="project" value="TreeGrafter"/>
</dbReference>
<dbReference type="GO" id="GO:0005886">
    <property type="term" value="C:plasma membrane"/>
    <property type="evidence" value="ECO:0007669"/>
    <property type="project" value="TreeGrafter"/>
</dbReference>
<keyword evidence="7" id="KW-1185">Reference proteome</keyword>
<evidence type="ECO:0000256" key="3">
    <source>
        <dbReference type="SAM" id="MobiDB-lite"/>
    </source>
</evidence>
<dbReference type="Gene3D" id="3.30.70.270">
    <property type="match status" value="1"/>
</dbReference>
<feature type="transmembrane region" description="Helical" evidence="4">
    <location>
        <begin position="221"/>
        <end position="237"/>
    </location>
</feature>
<gene>
    <name evidence="6" type="ORF">DFE_0193</name>
</gene>
<evidence type="ECO:0000259" key="5">
    <source>
        <dbReference type="PROSITE" id="PS50887"/>
    </source>
</evidence>
<feature type="transmembrane region" description="Helical" evidence="4">
    <location>
        <begin position="85"/>
        <end position="106"/>
    </location>
</feature>
<dbReference type="Pfam" id="PF00990">
    <property type="entry name" value="GGDEF"/>
    <property type="match status" value="2"/>
</dbReference>
<keyword evidence="4" id="KW-1133">Transmembrane helix</keyword>
<keyword evidence="4" id="KW-0472">Membrane</keyword>
<keyword evidence="4" id="KW-0812">Transmembrane</keyword>
<evidence type="ECO:0000256" key="4">
    <source>
        <dbReference type="SAM" id="Phobius"/>
    </source>
</evidence>
<evidence type="ECO:0000256" key="2">
    <source>
        <dbReference type="ARBA" id="ARBA00034247"/>
    </source>
</evidence>
<dbReference type="InterPro" id="IPR000160">
    <property type="entry name" value="GGDEF_dom"/>
</dbReference>
<dbReference type="KEGG" id="dfl:DFE_0193"/>
<feature type="domain" description="GGDEF" evidence="5">
    <location>
        <begin position="266"/>
        <end position="414"/>
    </location>
</feature>
<dbReference type="Proteomes" id="UP000269883">
    <property type="component" value="Chromosome"/>
</dbReference>
<feature type="compositionally biased region" description="Basic residues" evidence="3">
    <location>
        <begin position="351"/>
        <end position="364"/>
    </location>
</feature>
<dbReference type="PROSITE" id="PS50887">
    <property type="entry name" value="GGDEF"/>
    <property type="match status" value="1"/>
</dbReference>
<accession>A0A2Z6AUK7</accession>
<dbReference type="PANTHER" id="PTHR45138">
    <property type="entry name" value="REGULATORY COMPONENTS OF SENSORY TRANSDUCTION SYSTEM"/>
    <property type="match status" value="1"/>
</dbReference>
<dbReference type="InterPro" id="IPR043128">
    <property type="entry name" value="Rev_trsase/Diguanyl_cyclase"/>
</dbReference>
<dbReference type="NCBIfam" id="TIGR00254">
    <property type="entry name" value="GGDEF"/>
    <property type="match status" value="1"/>
</dbReference>
<dbReference type="InterPro" id="IPR050469">
    <property type="entry name" value="Diguanylate_Cyclase"/>
</dbReference>
<evidence type="ECO:0000313" key="7">
    <source>
        <dbReference type="Proteomes" id="UP000269883"/>
    </source>
</evidence>
<feature type="transmembrane region" description="Helical" evidence="4">
    <location>
        <begin position="118"/>
        <end position="139"/>
    </location>
</feature>
<feature type="transmembrane region" description="Helical" evidence="4">
    <location>
        <begin position="199"/>
        <end position="215"/>
    </location>
</feature>
<feature type="transmembrane region" description="Helical" evidence="4">
    <location>
        <begin position="30"/>
        <end position="49"/>
    </location>
</feature>
<dbReference type="PANTHER" id="PTHR45138:SF9">
    <property type="entry name" value="DIGUANYLATE CYCLASE DGCM-RELATED"/>
    <property type="match status" value="1"/>
</dbReference>
<dbReference type="GO" id="GO:0052621">
    <property type="term" value="F:diguanylate cyclase activity"/>
    <property type="evidence" value="ECO:0007669"/>
    <property type="project" value="UniProtKB-EC"/>
</dbReference>
<protein>
    <recommendedName>
        <fullName evidence="1">diguanylate cyclase</fullName>
        <ecNumber evidence="1">2.7.7.65</ecNumber>
    </recommendedName>
</protein>
<dbReference type="InterPro" id="IPR029787">
    <property type="entry name" value="Nucleotide_cyclase"/>
</dbReference>
<feature type="transmembrane region" description="Helical" evidence="4">
    <location>
        <begin position="56"/>
        <end position="73"/>
    </location>
</feature>
<dbReference type="GO" id="GO:0043709">
    <property type="term" value="P:cell adhesion involved in single-species biofilm formation"/>
    <property type="evidence" value="ECO:0007669"/>
    <property type="project" value="TreeGrafter"/>
</dbReference>
<comment type="catalytic activity">
    <reaction evidence="2">
        <text>2 GTP = 3',3'-c-di-GMP + 2 diphosphate</text>
        <dbReference type="Rhea" id="RHEA:24898"/>
        <dbReference type="ChEBI" id="CHEBI:33019"/>
        <dbReference type="ChEBI" id="CHEBI:37565"/>
        <dbReference type="ChEBI" id="CHEBI:58805"/>
        <dbReference type="EC" id="2.7.7.65"/>
    </reaction>
</comment>
<dbReference type="EMBL" id="AP017378">
    <property type="protein sequence ID" value="BBD06919.1"/>
    <property type="molecule type" value="Genomic_DNA"/>
</dbReference>
<dbReference type="AlphaFoldDB" id="A0A2Z6AUK7"/>
<dbReference type="RefSeq" id="WP_172961575.1">
    <property type="nucleotide sequence ID" value="NZ_AP017378.1"/>
</dbReference>
<sequence length="414" mass="44596">MIRIFLILFMPLAVLGGCWTAFGLLELLPPRAMEVVPYGTVTLAAIICWRFRRSRAVPVLVLVALVCWFVALMPEGVGQGPLSRVVLASFAVFVPPNVLLASLIGDRGVFNRSGLGQLAFYGVQALVVLFVASGAFGAYEPQAAQMLIDSADQLLHWRLLDSSWDQWTILPQPALLSGAVAVVLLLLKAMVKDSPMDAGLAAGMAGILAALHAVGHAPQPAAFATGAALALVVPLLQDSYRMAFLDELTGLPARRSLVADLRGLGSRYSIAMADIDHFKKFNDTYGHDVGDEVLRMVASHLGKVSGGGRAYRYGGEEFTILFPRKGKDDAFEHLDALRAAIESAGFAVRTKPRPVKKPKAKPVKKQPATKTVSVTISMGVAERETGQTPEEVLKQADKTLYKAKKKGRNRVEKA</sequence>
<proteinExistence type="predicted"/>
<evidence type="ECO:0000313" key="6">
    <source>
        <dbReference type="EMBL" id="BBD06919.1"/>
    </source>
</evidence>
<organism evidence="6 7">
    <name type="scientific">Desulfovibrio ferrophilus</name>
    <dbReference type="NCBI Taxonomy" id="241368"/>
    <lineage>
        <taxon>Bacteria</taxon>
        <taxon>Pseudomonadati</taxon>
        <taxon>Thermodesulfobacteriota</taxon>
        <taxon>Desulfovibrionia</taxon>
        <taxon>Desulfovibrionales</taxon>
        <taxon>Desulfovibrionaceae</taxon>
        <taxon>Desulfovibrio</taxon>
    </lineage>
</organism>